<evidence type="ECO:0000313" key="3">
    <source>
        <dbReference type="Proteomes" id="UP000293823"/>
    </source>
</evidence>
<dbReference type="OrthoDB" id="4156902at2759"/>
<feature type="region of interest" description="Disordered" evidence="1">
    <location>
        <begin position="100"/>
        <end position="129"/>
    </location>
</feature>
<protein>
    <submittedName>
        <fullName evidence="2">Uncharacterized protein</fullName>
    </submittedName>
</protein>
<sequence>MSPIFDIATRALVVAYKADGKTNLEIMGLTGIEKRTINRIYARAIERGFDPSERPLVLLNKYLEDAPRSGRPSKQQEAYKKVVDLQGWMGYISCNGVESTQESWIQEDKANKEAWTDEEDEKGEARVVS</sequence>
<organism evidence="2 3">
    <name type="scientific">Alternaria arborescens</name>
    <dbReference type="NCBI Taxonomy" id="156630"/>
    <lineage>
        <taxon>Eukaryota</taxon>
        <taxon>Fungi</taxon>
        <taxon>Dikarya</taxon>
        <taxon>Ascomycota</taxon>
        <taxon>Pezizomycotina</taxon>
        <taxon>Dothideomycetes</taxon>
        <taxon>Pleosporomycetidae</taxon>
        <taxon>Pleosporales</taxon>
        <taxon>Pleosporineae</taxon>
        <taxon>Pleosporaceae</taxon>
        <taxon>Alternaria</taxon>
        <taxon>Alternaria sect. Alternaria</taxon>
    </lineage>
</organism>
<evidence type="ECO:0000313" key="2">
    <source>
        <dbReference type="EMBL" id="RYO26428.1"/>
    </source>
</evidence>
<reference evidence="3" key="1">
    <citation type="journal article" date="2019" name="bioRxiv">
        <title>Genomics, evolutionary history and diagnostics of the Alternaria alternata species group including apple and Asian pear pathotypes.</title>
        <authorList>
            <person name="Armitage A.D."/>
            <person name="Cockerton H.M."/>
            <person name="Sreenivasaprasad S."/>
            <person name="Woodhall J.W."/>
            <person name="Lane C.R."/>
            <person name="Harrison R.J."/>
            <person name="Clarkson J.P."/>
        </authorList>
    </citation>
    <scope>NUCLEOTIDE SEQUENCE [LARGE SCALE GENOMIC DNA]</scope>
    <source>
        <strain evidence="3">RGR 97.0016</strain>
    </source>
</reference>
<dbReference type="EMBL" id="PEJP01000101">
    <property type="protein sequence ID" value="RYO26428.1"/>
    <property type="molecule type" value="Genomic_DNA"/>
</dbReference>
<gene>
    <name evidence="2" type="ORF">AA0113_g12489</name>
</gene>
<dbReference type="AlphaFoldDB" id="A0A4Q4PWV4"/>
<name>A0A4Q4PWV4_9PLEO</name>
<evidence type="ECO:0000256" key="1">
    <source>
        <dbReference type="SAM" id="MobiDB-lite"/>
    </source>
</evidence>
<keyword evidence="3" id="KW-1185">Reference proteome</keyword>
<accession>A0A4Q4PWV4</accession>
<feature type="compositionally biased region" description="Basic and acidic residues" evidence="1">
    <location>
        <begin position="106"/>
        <end position="115"/>
    </location>
</feature>
<dbReference type="Proteomes" id="UP000293823">
    <property type="component" value="Unassembled WGS sequence"/>
</dbReference>
<proteinExistence type="predicted"/>
<comment type="caution">
    <text evidence="2">The sequence shown here is derived from an EMBL/GenBank/DDBJ whole genome shotgun (WGS) entry which is preliminary data.</text>
</comment>